<accession>A0AA88GG89</accession>
<keyword evidence="2" id="KW-0812">Transmembrane</keyword>
<keyword evidence="1" id="KW-0175">Coiled coil</keyword>
<keyword evidence="2" id="KW-1133">Transmembrane helix</keyword>
<evidence type="ECO:0000256" key="1">
    <source>
        <dbReference type="SAM" id="Coils"/>
    </source>
</evidence>
<protein>
    <submittedName>
        <fullName evidence="3">Uncharacterized protein</fullName>
    </submittedName>
</protein>
<feature type="coiled-coil region" evidence="1">
    <location>
        <begin position="565"/>
        <end position="686"/>
    </location>
</feature>
<proteinExistence type="predicted"/>
<dbReference type="RefSeq" id="XP_044546154.1">
    <property type="nucleotide sequence ID" value="XM_044698073.1"/>
</dbReference>
<comment type="caution">
    <text evidence="3">The sequence shown here is derived from an EMBL/GenBank/DDBJ whole genome shotgun (WGS) entry which is preliminary data.</text>
</comment>
<organism evidence="3 4">
    <name type="scientific">Naegleria lovaniensis</name>
    <name type="common">Amoeba</name>
    <dbReference type="NCBI Taxonomy" id="51637"/>
    <lineage>
        <taxon>Eukaryota</taxon>
        <taxon>Discoba</taxon>
        <taxon>Heterolobosea</taxon>
        <taxon>Tetramitia</taxon>
        <taxon>Eutetramitia</taxon>
        <taxon>Vahlkampfiidae</taxon>
        <taxon>Naegleria</taxon>
    </lineage>
</organism>
<reference evidence="3 4" key="1">
    <citation type="journal article" date="2018" name="BMC Genomics">
        <title>The genome of Naegleria lovaniensis, the basis for a comparative approach to unravel pathogenicity factors of the human pathogenic amoeba N. fowleri.</title>
        <authorList>
            <person name="Liechti N."/>
            <person name="Schurch N."/>
            <person name="Bruggmann R."/>
            <person name="Wittwer M."/>
        </authorList>
    </citation>
    <scope>NUCLEOTIDE SEQUENCE [LARGE SCALE GENOMIC DNA]</scope>
    <source>
        <strain evidence="3 4">ATCC 30569</strain>
    </source>
</reference>
<feature type="coiled-coil region" evidence="1">
    <location>
        <begin position="205"/>
        <end position="232"/>
    </location>
</feature>
<dbReference type="EMBL" id="PYSW02000031">
    <property type="protein sequence ID" value="KAG2378892.1"/>
    <property type="molecule type" value="Genomic_DNA"/>
</dbReference>
<name>A0AA88GG89_NAELO</name>
<evidence type="ECO:0000313" key="3">
    <source>
        <dbReference type="EMBL" id="KAG2378892.1"/>
    </source>
</evidence>
<gene>
    <name evidence="3" type="ORF">C9374_008040</name>
</gene>
<feature type="coiled-coil region" evidence="1">
    <location>
        <begin position="292"/>
        <end position="400"/>
    </location>
</feature>
<feature type="coiled-coil region" evidence="1">
    <location>
        <begin position="726"/>
        <end position="760"/>
    </location>
</feature>
<dbReference type="AlphaFoldDB" id="A0AA88GG89"/>
<keyword evidence="2" id="KW-0472">Membrane</keyword>
<evidence type="ECO:0000313" key="4">
    <source>
        <dbReference type="Proteomes" id="UP000816034"/>
    </source>
</evidence>
<dbReference type="Proteomes" id="UP000816034">
    <property type="component" value="Unassembled WGS sequence"/>
</dbReference>
<keyword evidence="4" id="KW-1185">Reference proteome</keyword>
<evidence type="ECO:0000256" key="2">
    <source>
        <dbReference type="SAM" id="Phobius"/>
    </source>
</evidence>
<dbReference type="GeneID" id="68100494"/>
<sequence length="801" mass="92986">MEAQFRKSTFNECSYVQQCLLFGMNVELILNLTSSRCLRDPKSVKYSRNLDSLSRSCSQAVVEASIGREALSYTFSKLNKTVSTLEKEAIKAFLKGKIAEACKNETQDAYDAANMLATSMPKDMDALLSMMELKFVTDATNESPSIAMLCVSLMVLSSIALVLYLMIDYWNAVSQESKNQRKHLKAVNQVFEQHMDCFKSINKHTKDQQAQIAKIENYLKETTNERNLLKESFSLQETRLNELQTIVSSSSQEFKTLFFKYEQALTTLQSIRDELKPCQDDDSQYETIEESIKKLVHRKTELENCFNALQEKCLKEKSFLKEENRKLNWEIANNQQKIEELHSLVNSLRDNLETEKSNTESLESALETQTSETIRLSDALNSAEDRIIELSSRCKEFQMDLEITNKALEKIDAMLSIKIVGRMNEMNSLSQSLHEGSQLPTRSLQLEKLQRTIERLSQQEEKVVVPKREQTLDELETNRSQGPKILENDCILLKKEVETFSTFVQSIEDMLGYEDCANISDKCERLLCKLQHKIELTRSQQGMIEEKECQIIEQQKELEGRQKSIESLINQSKEYECRIVSLEDELHNLSTENMKILKNRRKELEEMKCKNEDEQQKQEPSCVLPTQEQNNSLIKVLEHKIEASNNEKEMLQALYQQQFDELTSRNEKLLNDLNSHEMYIMALEKDAKMDTKEHKIMKEQFFAIQHTNELLKKDIFLTNQQYLKIVSKHESALIEKDRELEEAKMRISILEHRVKSLETRCIENQIDITSLSAEKCNLQAEKTALLEENKLHKLARKLSFE</sequence>
<feature type="transmembrane region" description="Helical" evidence="2">
    <location>
        <begin position="146"/>
        <end position="167"/>
    </location>
</feature>